<accession>A0AAE9CYU8</accession>
<evidence type="ECO:0000256" key="8">
    <source>
        <dbReference type="RuleBase" id="RU000461"/>
    </source>
</evidence>
<keyword evidence="4 8" id="KW-0560">Oxidoreductase</keyword>
<dbReference type="InterPro" id="IPR002401">
    <property type="entry name" value="Cyt_P450_E_grp-I"/>
</dbReference>
<dbReference type="GO" id="GO:0016705">
    <property type="term" value="F:oxidoreductase activity, acting on paired donors, with incorporation or reduction of molecular oxygen"/>
    <property type="evidence" value="ECO:0007669"/>
    <property type="project" value="InterPro"/>
</dbReference>
<dbReference type="InterPro" id="IPR036396">
    <property type="entry name" value="Cyt_P450_sf"/>
</dbReference>
<keyword evidence="6 8" id="KW-0503">Monooxygenase</keyword>
<dbReference type="PRINTS" id="PR00463">
    <property type="entry name" value="EP450I"/>
</dbReference>
<dbReference type="AlphaFoldDB" id="A0AAE9CYU8"/>
<dbReference type="Pfam" id="PF00067">
    <property type="entry name" value="p450"/>
    <property type="match status" value="1"/>
</dbReference>
<comment type="cofactor">
    <cofactor evidence="1 7">
        <name>heme</name>
        <dbReference type="ChEBI" id="CHEBI:30413"/>
    </cofactor>
</comment>
<gene>
    <name evidence="9" type="ORF">L3Y34_007199</name>
</gene>
<evidence type="ECO:0000256" key="6">
    <source>
        <dbReference type="ARBA" id="ARBA00023033"/>
    </source>
</evidence>
<evidence type="ECO:0000313" key="9">
    <source>
        <dbReference type="EMBL" id="ULT87855.1"/>
    </source>
</evidence>
<dbReference type="InterPro" id="IPR001128">
    <property type="entry name" value="Cyt_P450"/>
</dbReference>
<dbReference type="GO" id="GO:0020037">
    <property type="term" value="F:heme binding"/>
    <property type="evidence" value="ECO:0007669"/>
    <property type="project" value="InterPro"/>
</dbReference>
<evidence type="ECO:0000313" key="10">
    <source>
        <dbReference type="Proteomes" id="UP000827892"/>
    </source>
</evidence>
<evidence type="ECO:0008006" key="11">
    <source>
        <dbReference type="Google" id="ProtNLM"/>
    </source>
</evidence>
<dbReference type="FunFam" id="1.10.630.10:FF:000036">
    <property type="entry name" value="CYtochrome P450 family"/>
    <property type="match status" value="1"/>
</dbReference>
<evidence type="ECO:0000256" key="4">
    <source>
        <dbReference type="ARBA" id="ARBA00023002"/>
    </source>
</evidence>
<reference evidence="9 10" key="1">
    <citation type="submission" date="2022-02" db="EMBL/GenBank/DDBJ databases">
        <title>Chromosome-level reference genomes for two strains of Caenorhabditis briggsae: an improved platform for comparative genomics.</title>
        <authorList>
            <person name="Stevens L."/>
            <person name="Andersen E.C."/>
        </authorList>
    </citation>
    <scope>NUCLEOTIDE SEQUENCE [LARGE SCALE GENOMIC DNA]</scope>
    <source>
        <strain evidence="9">QX1410_ONT</strain>
        <tissue evidence="9">Whole-organism</tissue>
    </source>
</reference>
<keyword evidence="3 7" id="KW-0479">Metal-binding</keyword>
<organism evidence="9 10">
    <name type="scientific">Caenorhabditis briggsae</name>
    <dbReference type="NCBI Taxonomy" id="6238"/>
    <lineage>
        <taxon>Eukaryota</taxon>
        <taxon>Metazoa</taxon>
        <taxon>Ecdysozoa</taxon>
        <taxon>Nematoda</taxon>
        <taxon>Chromadorea</taxon>
        <taxon>Rhabditida</taxon>
        <taxon>Rhabditina</taxon>
        <taxon>Rhabditomorpha</taxon>
        <taxon>Rhabditoidea</taxon>
        <taxon>Rhabditidae</taxon>
        <taxon>Peloderinae</taxon>
        <taxon>Caenorhabditis</taxon>
    </lineage>
</organism>
<dbReference type="GO" id="GO:0005506">
    <property type="term" value="F:iron ion binding"/>
    <property type="evidence" value="ECO:0007669"/>
    <property type="project" value="InterPro"/>
</dbReference>
<comment type="similarity">
    <text evidence="2 8">Belongs to the cytochrome P450 family.</text>
</comment>
<protein>
    <recommendedName>
        <fullName evidence="11">CYtochrome P450 family</fullName>
    </recommendedName>
</protein>
<evidence type="ECO:0000256" key="7">
    <source>
        <dbReference type="PIRSR" id="PIRSR602401-1"/>
    </source>
</evidence>
<dbReference type="PROSITE" id="PS00086">
    <property type="entry name" value="CYTOCHROME_P450"/>
    <property type="match status" value="1"/>
</dbReference>
<dbReference type="PANTHER" id="PTHR24300">
    <property type="entry name" value="CYTOCHROME P450 508A4-RELATED"/>
    <property type="match status" value="1"/>
</dbReference>
<dbReference type="Proteomes" id="UP000827892">
    <property type="component" value="Chromosome V"/>
</dbReference>
<dbReference type="InterPro" id="IPR050182">
    <property type="entry name" value="Cytochrome_P450_fam2"/>
</dbReference>
<evidence type="ECO:0000256" key="5">
    <source>
        <dbReference type="ARBA" id="ARBA00023004"/>
    </source>
</evidence>
<evidence type="ECO:0000256" key="3">
    <source>
        <dbReference type="ARBA" id="ARBA00022723"/>
    </source>
</evidence>
<name>A0AAE9CYU8_CAEBR</name>
<dbReference type="PANTHER" id="PTHR24300:SF362">
    <property type="entry name" value="CYTOCHROME P450 FAMILY"/>
    <property type="match status" value="1"/>
</dbReference>
<dbReference type="PRINTS" id="PR00385">
    <property type="entry name" value="P450"/>
</dbReference>
<dbReference type="Gene3D" id="1.10.630.10">
    <property type="entry name" value="Cytochrome P450"/>
    <property type="match status" value="1"/>
</dbReference>
<evidence type="ECO:0000256" key="1">
    <source>
        <dbReference type="ARBA" id="ARBA00001971"/>
    </source>
</evidence>
<keyword evidence="5 7" id="KW-0408">Iron</keyword>
<dbReference type="GO" id="GO:0004497">
    <property type="term" value="F:monooxygenase activity"/>
    <property type="evidence" value="ECO:0007669"/>
    <property type="project" value="UniProtKB-KW"/>
</dbReference>
<dbReference type="InterPro" id="IPR017972">
    <property type="entry name" value="Cyt_P450_CS"/>
</dbReference>
<dbReference type="SUPFAM" id="SSF48264">
    <property type="entry name" value="Cytochrome P450"/>
    <property type="match status" value="1"/>
</dbReference>
<keyword evidence="7 8" id="KW-0349">Heme</keyword>
<feature type="binding site" description="axial binding residue" evidence="7">
    <location>
        <position position="456"/>
    </location>
    <ligand>
        <name>heme</name>
        <dbReference type="ChEBI" id="CHEBI:30413"/>
    </ligand>
    <ligandPart>
        <name>Fe</name>
        <dbReference type="ChEBI" id="CHEBI:18248"/>
    </ligandPart>
</feature>
<proteinExistence type="inferred from homology"/>
<evidence type="ECO:0000256" key="2">
    <source>
        <dbReference type="ARBA" id="ARBA00010617"/>
    </source>
</evidence>
<sequence>MMFLFIIPIIFLWLFYELYYKRWNYPPGPIPVPFVGNIIPFIWDKPGYECFRKWNKTYGDVYTFWLGEFCFISRANLLKKCSGPSPYVMIGSYELMKETFVKDGDTYTDKLQQPFTEKFRGGKFGIIETSGHFWSTHRRFALSTFRNFGLGKDLMQQKILLEIEEFFKVVDKNIEEEQDVPKEIYNTVANVINQLVFGYRFDEEKQEEFQKLKDLIDIQEKSFTSFKYCIQAFAPGIGKYLPGKSLDDIITEKREDYYSFFYAQIAEHRLKIDFESEDVLDYAEAYLKEQKRQEEKGDTELFSNQQLANMCFDLWFAGLTTTHTTLTWTVAYVMNHPEVQERIHKELDRVIRDDKRLVTTADKNELPLINAVINESQRCVNLLPLNLFHATTKDTIINGYPVKKGTGVIAQISTVMLDEKVFPDPYAFNTDRFLDEEGKLKKIDELIPFSIGKRQCLGEGLARMELFLFIANFFNRYQVLVLYGWILKEKSSGFATCYWSTIFGES</sequence>
<dbReference type="CDD" id="cd20617">
    <property type="entry name" value="CYP1_2-like"/>
    <property type="match status" value="1"/>
</dbReference>
<dbReference type="EMBL" id="CP090895">
    <property type="protein sequence ID" value="ULT87855.1"/>
    <property type="molecule type" value="Genomic_DNA"/>
</dbReference>